<protein>
    <submittedName>
        <fullName evidence="1">Putative ovule protein</fullName>
    </submittedName>
</protein>
<name>A0A0V0GHZ4_SOLCH</name>
<sequence>MVALSSLHQPWLEIAKFQVVPPGHQSKHSNVQYNEFGKHYQHSLIGYPFRLYERPTFVCIALKHIQ</sequence>
<dbReference type="EMBL" id="GEDG01038004">
    <property type="protein sequence ID" value="JAP07810.1"/>
    <property type="molecule type" value="Transcribed_RNA"/>
</dbReference>
<evidence type="ECO:0000313" key="1">
    <source>
        <dbReference type="EMBL" id="JAP07810.1"/>
    </source>
</evidence>
<reference evidence="1" key="1">
    <citation type="submission" date="2015-12" db="EMBL/GenBank/DDBJ databases">
        <title>Gene expression during late stages of embryo sac development: a critical building block for successful pollen-pistil interactions.</title>
        <authorList>
            <person name="Liu Y."/>
            <person name="Joly V."/>
            <person name="Sabar M."/>
            <person name="Matton D.P."/>
        </authorList>
    </citation>
    <scope>NUCLEOTIDE SEQUENCE</scope>
</reference>
<accession>A0A0V0GHZ4</accession>
<dbReference type="AlphaFoldDB" id="A0A0V0GHZ4"/>
<organism evidence="1">
    <name type="scientific">Solanum chacoense</name>
    <name type="common">Chaco potato</name>
    <dbReference type="NCBI Taxonomy" id="4108"/>
    <lineage>
        <taxon>Eukaryota</taxon>
        <taxon>Viridiplantae</taxon>
        <taxon>Streptophyta</taxon>
        <taxon>Embryophyta</taxon>
        <taxon>Tracheophyta</taxon>
        <taxon>Spermatophyta</taxon>
        <taxon>Magnoliopsida</taxon>
        <taxon>eudicotyledons</taxon>
        <taxon>Gunneridae</taxon>
        <taxon>Pentapetalae</taxon>
        <taxon>asterids</taxon>
        <taxon>lamiids</taxon>
        <taxon>Solanales</taxon>
        <taxon>Solanaceae</taxon>
        <taxon>Solanoideae</taxon>
        <taxon>Solaneae</taxon>
        <taxon>Solanum</taxon>
    </lineage>
</organism>
<proteinExistence type="predicted"/>